<dbReference type="CDD" id="cd02440">
    <property type="entry name" value="AdoMet_MTases"/>
    <property type="match status" value="1"/>
</dbReference>
<dbReference type="RefSeq" id="WP_241345963.1">
    <property type="nucleotide sequence ID" value="NZ_JAKZGP010000001.1"/>
</dbReference>
<organism evidence="2 3">
    <name type="scientific">Belliella filtrata</name>
    <dbReference type="NCBI Taxonomy" id="2923435"/>
    <lineage>
        <taxon>Bacteria</taxon>
        <taxon>Pseudomonadati</taxon>
        <taxon>Bacteroidota</taxon>
        <taxon>Cytophagia</taxon>
        <taxon>Cytophagales</taxon>
        <taxon>Cyclobacteriaceae</taxon>
        <taxon>Belliella</taxon>
    </lineage>
</organism>
<dbReference type="Pfam" id="PF08241">
    <property type="entry name" value="Methyltransf_11"/>
    <property type="match status" value="1"/>
</dbReference>
<dbReference type="GO" id="GO:0008168">
    <property type="term" value="F:methyltransferase activity"/>
    <property type="evidence" value="ECO:0007669"/>
    <property type="project" value="UniProtKB-KW"/>
</dbReference>
<accession>A0ABS9UV35</accession>
<comment type="caution">
    <text evidence="2">The sequence shown here is derived from an EMBL/GenBank/DDBJ whole genome shotgun (WGS) entry which is preliminary data.</text>
</comment>
<dbReference type="EMBL" id="JAKZGP010000001">
    <property type="protein sequence ID" value="MCH7408029.1"/>
    <property type="molecule type" value="Genomic_DNA"/>
</dbReference>
<feature type="domain" description="Methyltransferase type 11" evidence="1">
    <location>
        <begin position="63"/>
        <end position="133"/>
    </location>
</feature>
<evidence type="ECO:0000313" key="2">
    <source>
        <dbReference type="EMBL" id="MCH7408029.1"/>
    </source>
</evidence>
<evidence type="ECO:0000313" key="3">
    <source>
        <dbReference type="Proteomes" id="UP001165489"/>
    </source>
</evidence>
<proteinExistence type="predicted"/>
<protein>
    <submittedName>
        <fullName evidence="2">Class I SAM-dependent methyltransferase</fullName>
    </submittedName>
</protein>
<evidence type="ECO:0000259" key="1">
    <source>
        <dbReference type="Pfam" id="PF08241"/>
    </source>
</evidence>
<dbReference type="GO" id="GO:0032259">
    <property type="term" value="P:methylation"/>
    <property type="evidence" value="ECO:0007669"/>
    <property type="project" value="UniProtKB-KW"/>
</dbReference>
<keyword evidence="3" id="KW-1185">Reference proteome</keyword>
<dbReference type="InterPro" id="IPR029063">
    <property type="entry name" value="SAM-dependent_MTases_sf"/>
</dbReference>
<keyword evidence="2" id="KW-0808">Transferase</keyword>
<reference evidence="2" key="1">
    <citation type="submission" date="2022-03" db="EMBL/GenBank/DDBJ databases">
        <title>De novo assembled genomes of Belliella spp. (Cyclobacteriaceae) strains.</title>
        <authorList>
            <person name="Szabo A."/>
            <person name="Korponai K."/>
            <person name="Felfoldi T."/>
        </authorList>
    </citation>
    <scope>NUCLEOTIDE SEQUENCE</scope>
    <source>
        <strain evidence="2">DSM 111904</strain>
    </source>
</reference>
<dbReference type="InterPro" id="IPR013216">
    <property type="entry name" value="Methyltransf_11"/>
</dbReference>
<gene>
    <name evidence="2" type="ORF">MM239_01365</name>
</gene>
<name>A0ABS9UV35_9BACT</name>
<dbReference type="Proteomes" id="UP001165489">
    <property type="component" value="Unassembled WGS sequence"/>
</dbReference>
<sequence length="224" mass="26231">MILRKIKNLLDASNNPESIGNKFRSRRFFAFEKLMQQNFNLGSPIKILDVGGAEYFWKDKNFLNEYQVEITLLNLEATDISHPRLKAIKGDATDLSEFETDTFDLVFSNSVIEHLYTFENQQKMANECMRVGKKFFIQTPNKFFPVEAHYALPFVQFLPKQLTYFLLTKTKISRFQRWENAVAKQYLDEIRLLSLNEVKSLFPNATIYKENFLGLSKSYVAHNL</sequence>
<dbReference type="SUPFAM" id="SSF53335">
    <property type="entry name" value="S-adenosyl-L-methionine-dependent methyltransferases"/>
    <property type="match status" value="1"/>
</dbReference>
<keyword evidence="2" id="KW-0489">Methyltransferase</keyword>
<dbReference type="Gene3D" id="3.40.50.150">
    <property type="entry name" value="Vaccinia Virus protein VP39"/>
    <property type="match status" value="1"/>
</dbReference>